<dbReference type="PROSITE" id="PS51918">
    <property type="entry name" value="RADICAL_SAM"/>
    <property type="match status" value="1"/>
</dbReference>
<dbReference type="RefSeq" id="WP_144234225.1">
    <property type="nucleotide sequence ID" value="NZ_QMIF01000002.1"/>
</dbReference>
<name>A0A6P1ZKQ6_9BACT</name>
<dbReference type="AlphaFoldDB" id="A0A6P1ZKQ6"/>
<dbReference type="NCBIfam" id="TIGR03700">
    <property type="entry name" value="mena_SCO4494"/>
    <property type="match status" value="1"/>
</dbReference>
<dbReference type="Pfam" id="PF19288">
    <property type="entry name" value="CofH_C"/>
    <property type="match status" value="1"/>
</dbReference>
<dbReference type="NCBIfam" id="TIGR00423">
    <property type="entry name" value="CofH family radical SAM protein"/>
    <property type="match status" value="1"/>
</dbReference>
<dbReference type="PIRSF" id="PIRSF004762">
    <property type="entry name" value="CHP00423"/>
    <property type="match status" value="1"/>
</dbReference>
<dbReference type="Proteomes" id="UP000434052">
    <property type="component" value="Unassembled WGS sequence"/>
</dbReference>
<comment type="cofactor">
    <cofactor evidence="6 7">
        <name>[4Fe-4S] cluster</name>
        <dbReference type="ChEBI" id="CHEBI:49883"/>
    </cofactor>
    <text evidence="6 7">Binds 1 [4Fe-4S] cluster. The cluster is coordinated with 3 cysteines and an exchangeable S-adenosyl-L-methionine.</text>
</comment>
<feature type="binding site" evidence="6 7">
    <location>
        <position position="76"/>
    </location>
    <ligand>
        <name>[4Fe-4S] cluster</name>
        <dbReference type="ChEBI" id="CHEBI:49883"/>
        <note>4Fe-4S-S-AdoMet</note>
    </ligand>
</feature>
<keyword evidence="1 6" id="KW-0004">4Fe-4S</keyword>
<evidence type="ECO:0000259" key="9">
    <source>
        <dbReference type="PROSITE" id="PS51918"/>
    </source>
</evidence>
<dbReference type="SFLD" id="SFLDG01389">
    <property type="entry name" value="menaquinone_synthsis_involved"/>
    <property type="match status" value="2"/>
</dbReference>
<feature type="binding site" evidence="8">
    <location>
        <position position="182"/>
    </location>
    <ligand>
        <name>S-adenosyl-L-methionine</name>
        <dbReference type="ChEBI" id="CHEBI:59789"/>
    </ligand>
</feature>
<keyword evidence="6" id="KW-0474">Menaquinone biosynthesis</keyword>
<keyword evidence="4 6" id="KW-0408">Iron</keyword>
<dbReference type="GO" id="GO:0009234">
    <property type="term" value="P:menaquinone biosynthetic process"/>
    <property type="evidence" value="ECO:0007669"/>
    <property type="project" value="UniProtKB-UniRule"/>
</dbReference>
<dbReference type="GO" id="GO:0044689">
    <property type="term" value="F:7,8-didemethyl-8-hydroxy-5-deazariboflavin synthase activity"/>
    <property type="evidence" value="ECO:0007669"/>
    <property type="project" value="TreeGrafter"/>
</dbReference>
<dbReference type="PANTHER" id="PTHR43076">
    <property type="entry name" value="FO SYNTHASE (COFH)"/>
    <property type="match status" value="1"/>
</dbReference>
<evidence type="ECO:0000256" key="7">
    <source>
        <dbReference type="PIRSR" id="PIRSR004762-1"/>
    </source>
</evidence>
<comment type="caution">
    <text evidence="10">The sequence shown here is derived from an EMBL/GenBank/DDBJ whole genome shotgun (WGS) entry which is preliminary data.</text>
</comment>
<comment type="function">
    <text evidence="6">Radical SAM enzyme that catalyzes the addition of the adenosyl radical to the double bond of 3-[(1-carboxyvinyl)oxy]benzoate, leading to aminodeoxyfutalosine (AFL), a key intermediate in the formation of menaquinone (MK, vitamin K2) from chorismate.</text>
</comment>
<dbReference type="GO" id="GO:0005506">
    <property type="term" value="F:iron ion binding"/>
    <property type="evidence" value="ECO:0007669"/>
    <property type="project" value="UniProtKB-UniRule"/>
</dbReference>
<keyword evidence="3 6" id="KW-0479">Metal-binding</keyword>
<evidence type="ECO:0000256" key="5">
    <source>
        <dbReference type="ARBA" id="ARBA00023014"/>
    </source>
</evidence>
<feature type="binding site" evidence="6 7">
    <location>
        <position position="72"/>
    </location>
    <ligand>
        <name>[4Fe-4S] cluster</name>
        <dbReference type="ChEBI" id="CHEBI:49883"/>
        <note>4Fe-4S-S-AdoMet</note>
    </ligand>
</feature>
<evidence type="ECO:0000313" key="11">
    <source>
        <dbReference type="Proteomes" id="UP000434052"/>
    </source>
</evidence>
<evidence type="ECO:0000256" key="2">
    <source>
        <dbReference type="ARBA" id="ARBA00022691"/>
    </source>
</evidence>
<dbReference type="InterPro" id="IPR020050">
    <property type="entry name" value="FO_synthase_su2"/>
</dbReference>
<dbReference type="InterPro" id="IPR007197">
    <property type="entry name" value="rSAM"/>
</dbReference>
<dbReference type="PANTHER" id="PTHR43076:SF7">
    <property type="entry name" value="AMINODEOXYFUTALOSINE SYNTHASE"/>
    <property type="match status" value="1"/>
</dbReference>
<accession>A0A6P1ZKQ6</accession>
<organism evidence="10 11">
    <name type="scientific">Oceanidesulfovibrio marinus</name>
    <dbReference type="NCBI Taxonomy" id="370038"/>
    <lineage>
        <taxon>Bacteria</taxon>
        <taxon>Pseudomonadati</taxon>
        <taxon>Thermodesulfobacteriota</taxon>
        <taxon>Desulfovibrionia</taxon>
        <taxon>Desulfovibrionales</taxon>
        <taxon>Desulfovibrionaceae</taxon>
        <taxon>Oceanidesulfovibrio</taxon>
    </lineage>
</organism>
<dbReference type="EMBL" id="QMIF01000002">
    <property type="protein sequence ID" value="TVM35890.1"/>
    <property type="molecule type" value="Genomic_DNA"/>
</dbReference>
<feature type="binding site" evidence="6 7">
    <location>
        <position position="79"/>
    </location>
    <ligand>
        <name>[4Fe-4S] cluster</name>
        <dbReference type="ChEBI" id="CHEBI:49883"/>
        <note>4Fe-4S-S-AdoMet</note>
    </ligand>
</feature>
<evidence type="ECO:0000313" key="10">
    <source>
        <dbReference type="EMBL" id="TVM35890.1"/>
    </source>
</evidence>
<dbReference type="InterPro" id="IPR006638">
    <property type="entry name" value="Elp3/MiaA/NifB-like_rSAM"/>
</dbReference>
<protein>
    <recommendedName>
        <fullName evidence="6">Aminodeoxyfutalosine synthase</fullName>
        <shortName evidence="6">AFL synthase</shortName>
        <shortName evidence="6">Aminofutalosine synthase</shortName>
        <ecNumber evidence="6">2.5.1.120</ecNumber>
    </recommendedName>
    <alternativeName>
        <fullName evidence="6">Menaquinone biosynthetic enzyme MqnE</fullName>
    </alternativeName>
</protein>
<dbReference type="HAMAP" id="MF_00993">
    <property type="entry name" value="MqnE"/>
    <property type="match status" value="1"/>
</dbReference>
<evidence type="ECO:0000256" key="4">
    <source>
        <dbReference type="ARBA" id="ARBA00023004"/>
    </source>
</evidence>
<feature type="domain" description="Radical SAM core" evidence="9">
    <location>
        <begin position="58"/>
        <end position="292"/>
    </location>
</feature>
<evidence type="ECO:0000256" key="6">
    <source>
        <dbReference type="HAMAP-Rule" id="MF_00993"/>
    </source>
</evidence>
<gene>
    <name evidence="6" type="primary">mqnE</name>
    <name evidence="10" type="ORF">DQK91_04335</name>
</gene>
<sequence>MLNPRFYEALGIDDIREKVQASERLTIEDGRRLFECPDLSSVAALAHYVRMQRHGMRVTWVRNRHVNYTNVCANDCRFCAFHRRVGEEGGFTLSLDEIVDKATSAGDITELHIVGGCHPELGLDFFETALRTLHEKLPNTSIKAFTPVEIEHFAKLESISTREVLERLSAAGQEMMPGGGAEIFDPDVRARICPEKVSGDEWLRISKEAHSMGIRTNCTMLFGHVESVEHRLDHLDKLRRLQDETNGFICFILLPFLIKNSALELPEGFAGVSAPDILRTLAISRLMLDNIPHIKSYWVMLGVKLALTALHYGADDFDGTVVEEKIGHMAGASSEQALTPEGIVAMACDCGFTPVERDALFRPKNTEPQGESPC</sequence>
<dbReference type="SUPFAM" id="SSF102114">
    <property type="entry name" value="Radical SAM enzymes"/>
    <property type="match status" value="1"/>
</dbReference>
<dbReference type="GO" id="GO:0051539">
    <property type="term" value="F:4 iron, 4 sulfur cluster binding"/>
    <property type="evidence" value="ECO:0007669"/>
    <property type="project" value="UniProtKB-KW"/>
</dbReference>
<dbReference type="SFLD" id="SFLDG01064">
    <property type="entry name" value="F420__menaquinone_cofactor_bio"/>
    <property type="match status" value="2"/>
</dbReference>
<feature type="binding site" evidence="8">
    <location>
        <position position="78"/>
    </location>
    <ligand>
        <name>S-adenosyl-L-methionine</name>
        <dbReference type="ChEBI" id="CHEBI:59789"/>
    </ligand>
</feature>
<dbReference type="EC" id="2.5.1.120" evidence="6"/>
<dbReference type="InterPro" id="IPR058240">
    <property type="entry name" value="rSAM_sf"/>
</dbReference>
<comment type="similarity">
    <text evidence="6">Belongs to the radical SAM superfamily. MqnE family.</text>
</comment>
<evidence type="ECO:0000256" key="1">
    <source>
        <dbReference type="ARBA" id="ARBA00022485"/>
    </source>
</evidence>
<reference evidence="10 11" key="1">
    <citation type="submission" date="2018-06" db="EMBL/GenBank/DDBJ databases">
        <title>Complete genome of Desulfovibrio marinus P48SEP.</title>
        <authorList>
            <person name="Crispim J.S."/>
            <person name="Vidigal P.M.P."/>
            <person name="Silva L.C.F."/>
            <person name="Araujo L.C."/>
            <person name="Laguardia C.N."/>
            <person name="Dias R.S."/>
            <person name="Sousa M.P."/>
            <person name="Paula S.O."/>
            <person name="Silva C."/>
        </authorList>
    </citation>
    <scope>NUCLEOTIDE SEQUENCE [LARGE SCALE GENOMIC DNA]</scope>
    <source>
        <strain evidence="10 11">P48SEP</strain>
    </source>
</reference>
<keyword evidence="2 6" id="KW-0949">S-adenosyl-L-methionine</keyword>
<evidence type="ECO:0000256" key="3">
    <source>
        <dbReference type="ARBA" id="ARBA00022723"/>
    </source>
</evidence>
<keyword evidence="5 6" id="KW-0411">Iron-sulfur</keyword>
<dbReference type="InterPro" id="IPR045567">
    <property type="entry name" value="CofH/MnqC-like_C"/>
</dbReference>
<dbReference type="UniPathway" id="UPA00079"/>
<dbReference type="Pfam" id="PF04055">
    <property type="entry name" value="Radical_SAM"/>
    <property type="match status" value="1"/>
</dbReference>
<dbReference type="SFLD" id="SFLDS00029">
    <property type="entry name" value="Radical_SAM"/>
    <property type="match status" value="2"/>
</dbReference>
<dbReference type="SFLD" id="SFLDF00343">
    <property type="entry name" value="aminofutalosine_synthase_(mqnE"/>
    <property type="match status" value="1"/>
</dbReference>
<evidence type="ECO:0000256" key="8">
    <source>
        <dbReference type="PIRSR" id="PIRSR004762-2"/>
    </source>
</evidence>
<comment type="pathway">
    <text evidence="6">Quinol/quinone metabolism; menaquinone biosynthesis.</text>
</comment>
<dbReference type="InterPro" id="IPR034405">
    <property type="entry name" value="F420"/>
</dbReference>
<dbReference type="GO" id="GO:0102573">
    <property type="term" value="F:aminodeoxyfutalosine synthase activity"/>
    <property type="evidence" value="ECO:0007669"/>
    <property type="project" value="UniProtKB-EC"/>
</dbReference>
<dbReference type="InterPro" id="IPR013785">
    <property type="entry name" value="Aldolase_TIM"/>
</dbReference>
<dbReference type="CDD" id="cd01335">
    <property type="entry name" value="Radical_SAM"/>
    <property type="match status" value="1"/>
</dbReference>
<dbReference type="SFLD" id="SFLDF00342">
    <property type="entry name" value="cyclic_dehypoxanthine_futalosi"/>
    <property type="match status" value="1"/>
</dbReference>
<proteinExistence type="inferred from homology"/>
<dbReference type="InterPro" id="IPR022432">
    <property type="entry name" value="MqnE"/>
</dbReference>
<dbReference type="SMART" id="SM00729">
    <property type="entry name" value="Elp3"/>
    <property type="match status" value="1"/>
</dbReference>
<keyword evidence="6" id="KW-0808">Transferase</keyword>
<comment type="catalytic activity">
    <reaction evidence="6">
        <text>3-[(1-carboxyvinyl)-oxy]benzoate + S-adenosyl-L-methionine + H2O = 6-amino-6-deoxyfutalosine + hydrogencarbonate + L-methionine + H(+)</text>
        <dbReference type="Rhea" id="RHEA:33075"/>
        <dbReference type="ChEBI" id="CHEBI:15377"/>
        <dbReference type="ChEBI" id="CHEBI:15378"/>
        <dbReference type="ChEBI" id="CHEBI:17544"/>
        <dbReference type="ChEBI" id="CHEBI:57844"/>
        <dbReference type="ChEBI" id="CHEBI:59789"/>
        <dbReference type="ChEBI" id="CHEBI:64286"/>
        <dbReference type="ChEBI" id="CHEBI:76981"/>
        <dbReference type="EC" id="2.5.1.120"/>
    </reaction>
</comment>
<dbReference type="Gene3D" id="3.20.20.70">
    <property type="entry name" value="Aldolase class I"/>
    <property type="match status" value="1"/>
</dbReference>
<dbReference type="OrthoDB" id="9802027at2"/>